<dbReference type="Pfam" id="PF12804">
    <property type="entry name" value="NTP_transf_3"/>
    <property type="match status" value="1"/>
</dbReference>
<evidence type="ECO:0000259" key="2">
    <source>
        <dbReference type="Pfam" id="PF12804"/>
    </source>
</evidence>
<dbReference type="GO" id="GO:0016779">
    <property type="term" value="F:nucleotidyltransferase activity"/>
    <property type="evidence" value="ECO:0007669"/>
    <property type="project" value="UniProtKB-ARBA"/>
</dbReference>
<reference evidence="3 4" key="1">
    <citation type="submission" date="2020-08" db="EMBL/GenBank/DDBJ databases">
        <title>Bridging the membrane lipid divide: bacteria of the FCB group superphylum have the potential to synthesize archaeal ether lipids.</title>
        <authorList>
            <person name="Villanueva L."/>
            <person name="Von Meijenfeldt F.A.B."/>
            <person name="Westbye A.B."/>
            <person name="Yadav S."/>
            <person name="Hopmans E.C."/>
            <person name="Dutilh B.E."/>
            <person name="Sinninghe Damste J.S."/>
        </authorList>
    </citation>
    <scope>NUCLEOTIDE SEQUENCE [LARGE SCALE GENOMIC DNA]</scope>
    <source>
        <strain evidence="3">NIOZ-UU36</strain>
    </source>
</reference>
<sequence>MDAIVIAGGIPKPDQPLYEYTQGKAKAMLDIAGKPMVQWVLDALGDAKKVGNVIIIGLPEEMSVTCKKPTYHIPNQGRMLANIEAGIDKMRELNPEAEYVLSSSADIPAITGEMIDWLIDAAMETKHDLYYGVVKRETMDARYPNSNRTFTKLKDMELCGADIHIAHHSMTTDPEHLATWEVLIGQRKNPLKQAASIGILTLVLLLLGRLSLADAVKRATKKLNFTGRALIWPYAEGAMDVDKPHQLEMLRADLEKTV</sequence>
<dbReference type="AlphaFoldDB" id="A0A8J6NPE3"/>
<keyword evidence="1" id="KW-0812">Transmembrane</keyword>
<gene>
    <name evidence="3" type="ORF">H8E29_10385</name>
</gene>
<evidence type="ECO:0000256" key="1">
    <source>
        <dbReference type="SAM" id="Phobius"/>
    </source>
</evidence>
<protein>
    <submittedName>
        <fullName evidence="3">Nucleotidyltransferase family protein</fullName>
    </submittedName>
</protein>
<accession>A0A8J6NPE3</accession>
<dbReference type="EMBL" id="JACNJN010000119">
    <property type="protein sequence ID" value="MBC8335664.1"/>
    <property type="molecule type" value="Genomic_DNA"/>
</dbReference>
<feature type="transmembrane region" description="Helical" evidence="1">
    <location>
        <begin position="194"/>
        <end position="212"/>
    </location>
</feature>
<comment type="caution">
    <text evidence="3">The sequence shown here is derived from an EMBL/GenBank/DDBJ whole genome shotgun (WGS) entry which is preliminary data.</text>
</comment>
<dbReference type="SUPFAM" id="SSF53448">
    <property type="entry name" value="Nucleotide-diphospho-sugar transferases"/>
    <property type="match status" value="1"/>
</dbReference>
<keyword evidence="1" id="KW-1133">Transmembrane helix</keyword>
<evidence type="ECO:0000313" key="3">
    <source>
        <dbReference type="EMBL" id="MBC8335664.1"/>
    </source>
</evidence>
<dbReference type="Gene3D" id="3.90.550.10">
    <property type="entry name" value="Spore Coat Polysaccharide Biosynthesis Protein SpsA, Chain A"/>
    <property type="match status" value="1"/>
</dbReference>
<proteinExistence type="predicted"/>
<dbReference type="Proteomes" id="UP000614469">
    <property type="component" value="Unassembled WGS sequence"/>
</dbReference>
<keyword evidence="1" id="KW-0472">Membrane</keyword>
<dbReference type="InterPro" id="IPR029044">
    <property type="entry name" value="Nucleotide-diphossugar_trans"/>
</dbReference>
<organism evidence="3 4">
    <name type="scientific">Candidatus Desulfolinea nitratireducens</name>
    <dbReference type="NCBI Taxonomy" id="2841698"/>
    <lineage>
        <taxon>Bacteria</taxon>
        <taxon>Bacillati</taxon>
        <taxon>Chloroflexota</taxon>
        <taxon>Anaerolineae</taxon>
        <taxon>Anaerolineales</taxon>
        <taxon>Anaerolineales incertae sedis</taxon>
        <taxon>Candidatus Desulfolinea</taxon>
    </lineage>
</organism>
<dbReference type="InterPro" id="IPR025877">
    <property type="entry name" value="MobA-like_NTP_Trfase"/>
</dbReference>
<evidence type="ECO:0000313" key="4">
    <source>
        <dbReference type="Proteomes" id="UP000614469"/>
    </source>
</evidence>
<feature type="domain" description="MobA-like NTP transferase" evidence="2">
    <location>
        <begin position="23"/>
        <end position="136"/>
    </location>
</feature>
<name>A0A8J6NPE3_9CHLR</name>